<keyword evidence="1" id="KW-1133">Transmembrane helix</keyword>
<comment type="caution">
    <text evidence="2">The sequence shown here is derived from an EMBL/GenBank/DDBJ whole genome shotgun (WGS) entry which is preliminary data.</text>
</comment>
<sequence length="135" mass="15276">MKKFMIAALVMTSVVLLFPLRLMILSFDHTFVMEFLGGWNHRIREMIQAEQISYSQGMLLIFNEAMMVSMLRRVVYALSAWLLVSIAVIAGSLNARNPVVVNFLLLLAIVVTAPLLVVPVLLLIALILYNRTRRS</sequence>
<protein>
    <submittedName>
        <fullName evidence="2">Uncharacterized protein</fullName>
    </submittedName>
</protein>
<dbReference type="EMBL" id="SCWD01000001">
    <property type="protein sequence ID" value="TDM03899.1"/>
    <property type="molecule type" value="Genomic_DNA"/>
</dbReference>
<dbReference type="RefSeq" id="WP_133416761.1">
    <property type="nucleotide sequence ID" value="NZ_SCWD01000001.1"/>
</dbReference>
<keyword evidence="1" id="KW-0472">Membrane</keyword>
<feature type="transmembrane region" description="Helical" evidence="1">
    <location>
        <begin position="99"/>
        <end position="129"/>
    </location>
</feature>
<evidence type="ECO:0000313" key="3">
    <source>
        <dbReference type="Proteomes" id="UP000295280"/>
    </source>
</evidence>
<dbReference type="Proteomes" id="UP000295280">
    <property type="component" value="Unassembled WGS sequence"/>
</dbReference>
<dbReference type="OrthoDB" id="2418323at2"/>
<feature type="transmembrane region" description="Helical" evidence="1">
    <location>
        <begin position="74"/>
        <end position="93"/>
    </location>
</feature>
<proteinExistence type="predicted"/>
<accession>A0A9Q8CI41</accession>
<keyword evidence="1" id="KW-0812">Transmembrane</keyword>
<organism evidence="2 3">
    <name type="scientific">Macrococcus carouselicus</name>
    <dbReference type="NCBI Taxonomy" id="69969"/>
    <lineage>
        <taxon>Bacteria</taxon>
        <taxon>Bacillati</taxon>
        <taxon>Bacillota</taxon>
        <taxon>Bacilli</taxon>
        <taxon>Bacillales</taxon>
        <taxon>Staphylococcaceae</taxon>
        <taxon>Macrococcus</taxon>
    </lineage>
</organism>
<dbReference type="AlphaFoldDB" id="A0A9Q8CI41"/>
<gene>
    <name evidence="2" type="ORF">ERX40_01675</name>
</gene>
<reference evidence="2 3" key="1">
    <citation type="submission" date="2019-01" db="EMBL/GenBank/DDBJ databases">
        <title>Draft genome sequences of the type strains of six Macrococcus species.</title>
        <authorList>
            <person name="Mazhar S."/>
            <person name="Altermann E."/>
            <person name="Hill C."/>
            <person name="Mcauliffe O."/>
        </authorList>
    </citation>
    <scope>NUCLEOTIDE SEQUENCE [LARGE SCALE GENOMIC DNA]</scope>
    <source>
        <strain evidence="2 3">ATCC 51828</strain>
    </source>
</reference>
<name>A0A9Q8CI41_9STAP</name>
<keyword evidence="3" id="KW-1185">Reference proteome</keyword>
<evidence type="ECO:0000313" key="2">
    <source>
        <dbReference type="EMBL" id="TDM03899.1"/>
    </source>
</evidence>
<evidence type="ECO:0000256" key="1">
    <source>
        <dbReference type="SAM" id="Phobius"/>
    </source>
</evidence>